<comment type="caution">
    <text evidence="2">The sequence shown here is derived from an EMBL/GenBank/DDBJ whole genome shotgun (WGS) entry which is preliminary data.</text>
</comment>
<dbReference type="AlphaFoldDB" id="A0A2G9I882"/>
<evidence type="ECO:0000313" key="3">
    <source>
        <dbReference type="Proteomes" id="UP000231279"/>
    </source>
</evidence>
<reference evidence="3" key="1">
    <citation type="journal article" date="2018" name="Gigascience">
        <title>Genome assembly of the Pink Ipe (Handroanthus impetiginosus, Bignoniaceae), a highly valued, ecologically keystone Neotropical timber forest tree.</title>
        <authorList>
            <person name="Silva-Junior O.B."/>
            <person name="Grattapaglia D."/>
            <person name="Novaes E."/>
            <person name="Collevatti R.G."/>
        </authorList>
    </citation>
    <scope>NUCLEOTIDE SEQUENCE [LARGE SCALE GENOMIC DNA]</scope>
    <source>
        <strain evidence="3">cv. UFG-1</strain>
    </source>
</reference>
<name>A0A2G9I882_9LAMI</name>
<proteinExistence type="predicted"/>
<accession>A0A2G9I882</accession>
<protein>
    <submittedName>
        <fullName evidence="2">Uncharacterized protein</fullName>
    </submittedName>
</protein>
<evidence type="ECO:0000256" key="1">
    <source>
        <dbReference type="SAM" id="MobiDB-lite"/>
    </source>
</evidence>
<dbReference type="Proteomes" id="UP000231279">
    <property type="component" value="Unassembled WGS sequence"/>
</dbReference>
<organism evidence="2 3">
    <name type="scientific">Handroanthus impetiginosus</name>
    <dbReference type="NCBI Taxonomy" id="429701"/>
    <lineage>
        <taxon>Eukaryota</taxon>
        <taxon>Viridiplantae</taxon>
        <taxon>Streptophyta</taxon>
        <taxon>Embryophyta</taxon>
        <taxon>Tracheophyta</taxon>
        <taxon>Spermatophyta</taxon>
        <taxon>Magnoliopsida</taxon>
        <taxon>eudicotyledons</taxon>
        <taxon>Gunneridae</taxon>
        <taxon>Pentapetalae</taxon>
        <taxon>asterids</taxon>
        <taxon>lamiids</taxon>
        <taxon>Lamiales</taxon>
        <taxon>Bignoniaceae</taxon>
        <taxon>Crescentiina</taxon>
        <taxon>Tabebuia alliance</taxon>
        <taxon>Handroanthus</taxon>
    </lineage>
</organism>
<sequence length="83" mass="9157">MAVAAASDNHRLRRPPPPFPPSSGSNEDEKFSECVKEERKSQNGNMRVEKKGEVVGWKMMVVAFHQGASEESGERIDAASVRT</sequence>
<keyword evidence="3" id="KW-1185">Reference proteome</keyword>
<gene>
    <name evidence="2" type="ORF">CDL12_01295</name>
</gene>
<dbReference type="EMBL" id="NKXS01000160">
    <property type="protein sequence ID" value="PIN25959.1"/>
    <property type="molecule type" value="Genomic_DNA"/>
</dbReference>
<feature type="compositionally biased region" description="Basic and acidic residues" evidence="1">
    <location>
        <begin position="27"/>
        <end position="49"/>
    </location>
</feature>
<evidence type="ECO:0000313" key="2">
    <source>
        <dbReference type="EMBL" id="PIN25959.1"/>
    </source>
</evidence>
<feature type="region of interest" description="Disordered" evidence="1">
    <location>
        <begin position="1"/>
        <end position="49"/>
    </location>
</feature>